<comment type="pathway">
    <text evidence="2">Carbohydrate biosynthesis; dTDP-L-rhamnose biosynthesis.</text>
</comment>
<evidence type="ECO:0000313" key="4">
    <source>
        <dbReference type="EMBL" id="GKG99280.1"/>
    </source>
</evidence>
<dbReference type="SUPFAM" id="SSF51735">
    <property type="entry name" value="NAD(P)-binding Rossmann-fold domains"/>
    <property type="match status" value="1"/>
</dbReference>
<feature type="domain" description="RmlD-like substrate binding" evidence="3">
    <location>
        <begin position="5"/>
        <end position="280"/>
    </location>
</feature>
<dbReference type="PANTHER" id="PTHR10491">
    <property type="entry name" value="DTDP-4-DEHYDRORHAMNOSE REDUCTASE"/>
    <property type="match status" value="1"/>
</dbReference>
<evidence type="ECO:0000259" key="3">
    <source>
        <dbReference type="Pfam" id="PF04321"/>
    </source>
</evidence>
<protein>
    <recommendedName>
        <fullName evidence="2">dTDP-4-dehydrorhamnose reductase</fullName>
        <ecNumber evidence="2">1.1.1.133</ecNumber>
    </recommendedName>
</protein>
<gene>
    <name evidence="4" type="ORF">CE91St55_12620</name>
</gene>
<dbReference type="InterPro" id="IPR036291">
    <property type="entry name" value="NAD(P)-bd_dom_sf"/>
</dbReference>
<dbReference type="EMBL" id="BQNJ01000001">
    <property type="protein sequence ID" value="GKG99280.1"/>
    <property type="molecule type" value="Genomic_DNA"/>
</dbReference>
<dbReference type="AlphaFoldDB" id="A0AA37JCV6"/>
<evidence type="ECO:0000256" key="1">
    <source>
        <dbReference type="ARBA" id="ARBA00010944"/>
    </source>
</evidence>
<evidence type="ECO:0000256" key="2">
    <source>
        <dbReference type="RuleBase" id="RU364082"/>
    </source>
</evidence>
<dbReference type="Proteomes" id="UP001055091">
    <property type="component" value="Unassembled WGS sequence"/>
</dbReference>
<comment type="function">
    <text evidence="2">Catalyzes the reduction of dTDP-6-deoxy-L-lyxo-4-hexulose to yield dTDP-L-rhamnose.</text>
</comment>
<accession>A0AA37JCV6</accession>
<dbReference type="InterPro" id="IPR005913">
    <property type="entry name" value="dTDP_dehydrorham_reduct"/>
</dbReference>
<evidence type="ECO:0000313" key="5">
    <source>
        <dbReference type="Proteomes" id="UP001055091"/>
    </source>
</evidence>
<dbReference type="Pfam" id="PF04321">
    <property type="entry name" value="RmlD_sub_bind"/>
    <property type="match status" value="1"/>
</dbReference>
<dbReference type="Gene3D" id="3.40.50.720">
    <property type="entry name" value="NAD(P)-binding Rossmann-like Domain"/>
    <property type="match status" value="1"/>
</dbReference>
<dbReference type="PANTHER" id="PTHR10491:SF4">
    <property type="entry name" value="METHIONINE ADENOSYLTRANSFERASE 2 SUBUNIT BETA"/>
    <property type="match status" value="1"/>
</dbReference>
<proteinExistence type="inferred from homology"/>
<dbReference type="GO" id="GO:0008831">
    <property type="term" value="F:dTDP-4-dehydrorhamnose reductase activity"/>
    <property type="evidence" value="ECO:0007669"/>
    <property type="project" value="UniProtKB-EC"/>
</dbReference>
<reference evidence="4" key="1">
    <citation type="submission" date="2022-01" db="EMBL/GenBank/DDBJ databases">
        <title>Novel bile acid biosynthetic pathways are enriched in the microbiome of centenarians.</title>
        <authorList>
            <person name="Sato Y."/>
            <person name="Atarashi K."/>
            <person name="Plichta R.D."/>
            <person name="Arai Y."/>
            <person name="Sasajima S."/>
            <person name="Kearney M.S."/>
            <person name="Suda W."/>
            <person name="Takeshita K."/>
            <person name="Sasaki T."/>
            <person name="Okamoto S."/>
            <person name="Skelly N.A."/>
            <person name="Okamura Y."/>
            <person name="Vlamakis H."/>
            <person name="Li Y."/>
            <person name="Tanoue T."/>
            <person name="Takei H."/>
            <person name="Nittono H."/>
            <person name="Narushima S."/>
            <person name="Irie J."/>
            <person name="Itoh H."/>
            <person name="Moriya K."/>
            <person name="Sugiura Y."/>
            <person name="Suematsu M."/>
            <person name="Moritoki N."/>
            <person name="Shibata S."/>
            <person name="Littman R.D."/>
            <person name="Fischbach A.M."/>
            <person name="Uwamino Y."/>
            <person name="Inoue T."/>
            <person name="Honda A."/>
            <person name="Hattori M."/>
            <person name="Murai T."/>
            <person name="Xavier J.R."/>
            <person name="Hirose N."/>
            <person name="Honda K."/>
        </authorList>
    </citation>
    <scope>NUCLEOTIDE SEQUENCE</scope>
    <source>
        <strain evidence="4">CE91-St55</strain>
    </source>
</reference>
<organism evidence="4 5">
    <name type="scientific">Hungatella hathewayi</name>
    <dbReference type="NCBI Taxonomy" id="154046"/>
    <lineage>
        <taxon>Bacteria</taxon>
        <taxon>Bacillati</taxon>
        <taxon>Bacillota</taxon>
        <taxon>Clostridia</taxon>
        <taxon>Lachnospirales</taxon>
        <taxon>Lachnospiraceae</taxon>
        <taxon>Hungatella</taxon>
    </lineage>
</organism>
<dbReference type="InterPro" id="IPR029903">
    <property type="entry name" value="RmlD-like-bd"/>
</dbReference>
<keyword evidence="2" id="KW-0560">Oxidoreductase</keyword>
<name>A0AA37JCV6_9FIRM</name>
<comment type="caution">
    <text evidence="4">The sequence shown here is derived from an EMBL/GenBank/DDBJ whole genome shotgun (WGS) entry which is preliminary data.</text>
</comment>
<dbReference type="EC" id="1.1.1.133" evidence="2"/>
<sequence>MERWMVTGANGFLGSRITEYYQDKYEITGANHGNLDITDEGAVTSFVKKARPRLVIHCAAISNTGTCQENPGLSEAVNVKGAVNLARACRETGSCLIFMSSDQIYAGNRTMEPGKEENTPEPVNVYGLHKRQAEDEIMAILPEAVCLRLPWMYDFPWRGLKSNSNLLGNLLKSLIHNRPLTLPVYDYRGITWAMEVVKHVEAAGALPGGVYNFGGGNTLSTYETAGKVLAMVTEGEDRSGLLIPDRERYAGQPRNLLMDTEKIRGFGIIFPDTVEGFQRCFEESPEYMLGLIR</sequence>
<keyword evidence="2" id="KW-0521">NADP</keyword>
<comment type="similarity">
    <text evidence="1 2">Belongs to the dTDP-4-dehydrorhamnose reductase family.</text>
</comment>
<dbReference type="RefSeq" id="WP_118041890.1">
    <property type="nucleotide sequence ID" value="NZ_BQNJ01000001.1"/>
</dbReference>